<dbReference type="EMBL" id="LAZR01060217">
    <property type="protein sequence ID" value="KKK66151.1"/>
    <property type="molecule type" value="Genomic_DNA"/>
</dbReference>
<sequence length="145" mass="14259">ITPEHVYLNRRKFMVGVGSVAGVLALAACAGPGASQGGGAAAAAVAQASGAQAPAELPAALSNAEPYASAATDELGDYLEADGGCDHDTGICSCEVAGIVSYLEHLLGLVDGPCFPFGAGAGICRKIPINLQGVPAASEGGQLHR</sequence>
<comment type="caution">
    <text evidence="1">The sequence shown here is derived from an EMBL/GenBank/DDBJ whole genome shotgun (WGS) entry which is preliminary data.</text>
</comment>
<dbReference type="PROSITE" id="PS51318">
    <property type="entry name" value="TAT"/>
    <property type="match status" value="1"/>
</dbReference>
<proteinExistence type="predicted"/>
<feature type="non-terminal residue" evidence="1">
    <location>
        <position position="1"/>
    </location>
</feature>
<organism evidence="1">
    <name type="scientific">marine sediment metagenome</name>
    <dbReference type="NCBI Taxonomy" id="412755"/>
    <lineage>
        <taxon>unclassified sequences</taxon>
        <taxon>metagenomes</taxon>
        <taxon>ecological metagenomes</taxon>
    </lineage>
</organism>
<reference evidence="1" key="1">
    <citation type="journal article" date="2015" name="Nature">
        <title>Complex archaea that bridge the gap between prokaryotes and eukaryotes.</title>
        <authorList>
            <person name="Spang A."/>
            <person name="Saw J.H."/>
            <person name="Jorgensen S.L."/>
            <person name="Zaremba-Niedzwiedzka K."/>
            <person name="Martijn J."/>
            <person name="Lind A.E."/>
            <person name="van Eijk R."/>
            <person name="Schleper C."/>
            <person name="Guy L."/>
            <person name="Ettema T.J."/>
        </authorList>
    </citation>
    <scope>NUCLEOTIDE SEQUENCE</scope>
</reference>
<protein>
    <submittedName>
        <fullName evidence="1">Uncharacterized protein</fullName>
    </submittedName>
</protein>
<dbReference type="InterPro" id="IPR006311">
    <property type="entry name" value="TAT_signal"/>
</dbReference>
<dbReference type="AlphaFoldDB" id="A0A0F9A1U0"/>
<name>A0A0F9A1U0_9ZZZZ</name>
<accession>A0A0F9A1U0</accession>
<gene>
    <name evidence="1" type="ORF">LCGC14_2966970</name>
</gene>
<evidence type="ECO:0000313" key="1">
    <source>
        <dbReference type="EMBL" id="KKK66151.1"/>
    </source>
</evidence>